<gene>
    <name evidence="2" type="ORF">PLEPLA_LOCUS17483</name>
</gene>
<dbReference type="Proteomes" id="UP001153269">
    <property type="component" value="Unassembled WGS sequence"/>
</dbReference>
<keyword evidence="3" id="KW-1185">Reference proteome</keyword>
<feature type="compositionally biased region" description="Basic residues" evidence="1">
    <location>
        <begin position="94"/>
        <end position="105"/>
    </location>
</feature>
<comment type="caution">
    <text evidence="2">The sequence shown here is derived from an EMBL/GenBank/DDBJ whole genome shotgun (WGS) entry which is preliminary data.</text>
</comment>
<evidence type="ECO:0000256" key="1">
    <source>
        <dbReference type="SAM" id="MobiDB-lite"/>
    </source>
</evidence>
<evidence type="ECO:0000313" key="3">
    <source>
        <dbReference type="Proteomes" id="UP001153269"/>
    </source>
</evidence>
<name>A0A9N7UES0_PLEPL</name>
<dbReference type="AlphaFoldDB" id="A0A9N7UES0"/>
<proteinExistence type="predicted"/>
<organism evidence="2 3">
    <name type="scientific">Pleuronectes platessa</name>
    <name type="common">European plaice</name>
    <dbReference type="NCBI Taxonomy" id="8262"/>
    <lineage>
        <taxon>Eukaryota</taxon>
        <taxon>Metazoa</taxon>
        <taxon>Chordata</taxon>
        <taxon>Craniata</taxon>
        <taxon>Vertebrata</taxon>
        <taxon>Euteleostomi</taxon>
        <taxon>Actinopterygii</taxon>
        <taxon>Neopterygii</taxon>
        <taxon>Teleostei</taxon>
        <taxon>Neoteleostei</taxon>
        <taxon>Acanthomorphata</taxon>
        <taxon>Carangaria</taxon>
        <taxon>Pleuronectiformes</taxon>
        <taxon>Pleuronectoidei</taxon>
        <taxon>Pleuronectidae</taxon>
        <taxon>Pleuronectes</taxon>
    </lineage>
</organism>
<sequence length="105" mass="11834">MRRWPSQVLPLTDEIKEKIGLARQVSGKQTLRDRVRETNTPRSQIELGERKVVRVEPGCFGSEFNVSKAVCLKSNEAADSRDMLAQGMSVPRKGQVKLSKHTKVE</sequence>
<dbReference type="EMBL" id="CADEAL010001144">
    <property type="protein sequence ID" value="CAB1429505.1"/>
    <property type="molecule type" value="Genomic_DNA"/>
</dbReference>
<evidence type="ECO:0000313" key="2">
    <source>
        <dbReference type="EMBL" id="CAB1429505.1"/>
    </source>
</evidence>
<accession>A0A9N7UES0</accession>
<protein>
    <submittedName>
        <fullName evidence="2">Uncharacterized protein</fullName>
    </submittedName>
</protein>
<reference evidence="2" key="1">
    <citation type="submission" date="2020-03" db="EMBL/GenBank/DDBJ databases">
        <authorList>
            <person name="Weist P."/>
        </authorList>
    </citation>
    <scope>NUCLEOTIDE SEQUENCE</scope>
</reference>
<feature type="region of interest" description="Disordered" evidence="1">
    <location>
        <begin position="83"/>
        <end position="105"/>
    </location>
</feature>